<feature type="transmembrane region" description="Helical" evidence="2">
    <location>
        <begin position="128"/>
        <end position="146"/>
    </location>
</feature>
<evidence type="ECO:0000313" key="4">
    <source>
        <dbReference type="Proteomes" id="UP001354931"/>
    </source>
</evidence>
<sequence>MDLEKRPEPAPEGCLVAAIRLPLRIVMVVLVVPVRLVWDALVAVGRFVGRWLLLPLARAIGWVLYGLLVWPCLMLWRYVLAPVGRGLRWLGRVLLVIPAVWLYVHVLAPVGRALRDYVLAPLGRGLAWLVRVLVVVPLLAVWKYVLVPVGRVLGVVAREIWDALRVAWRVAGYVSRAVGRALRWLVVDPLRWVYRTVLTPVGHVVRDYVLRPVGRVAASVRAAARQARADVRRLLFGPAPRPEPQVSDRREPGGPQGRSLDSSTTALTKD</sequence>
<name>A0ABU6FG69_9ACTN</name>
<dbReference type="EMBL" id="JAOZYC010000175">
    <property type="protein sequence ID" value="MEB8342948.1"/>
    <property type="molecule type" value="Genomic_DNA"/>
</dbReference>
<dbReference type="RefSeq" id="WP_326022536.1">
    <property type="nucleotide sequence ID" value="NZ_JAOZYC010000175.1"/>
</dbReference>
<comment type="caution">
    <text evidence="3">The sequence shown here is derived from an EMBL/GenBank/DDBJ whole genome shotgun (WGS) entry which is preliminary data.</text>
</comment>
<keyword evidence="4" id="KW-1185">Reference proteome</keyword>
<evidence type="ECO:0000256" key="2">
    <source>
        <dbReference type="SAM" id="Phobius"/>
    </source>
</evidence>
<evidence type="ECO:0000313" key="3">
    <source>
        <dbReference type="EMBL" id="MEB8342948.1"/>
    </source>
</evidence>
<reference evidence="3 4" key="1">
    <citation type="submission" date="2022-10" db="EMBL/GenBank/DDBJ databases">
        <authorList>
            <person name="Xie J."/>
            <person name="Shen N."/>
        </authorList>
    </citation>
    <scope>NUCLEOTIDE SEQUENCE [LARGE SCALE GENOMIC DNA]</scope>
    <source>
        <strain evidence="3 4">YIM65594</strain>
    </source>
</reference>
<accession>A0ABU6FG69</accession>
<feature type="transmembrane region" description="Helical" evidence="2">
    <location>
        <begin position="56"/>
        <end position="77"/>
    </location>
</feature>
<feature type="region of interest" description="Disordered" evidence="1">
    <location>
        <begin position="236"/>
        <end position="270"/>
    </location>
</feature>
<evidence type="ECO:0000256" key="1">
    <source>
        <dbReference type="SAM" id="MobiDB-lite"/>
    </source>
</evidence>
<evidence type="ECO:0008006" key="5">
    <source>
        <dbReference type="Google" id="ProtNLM"/>
    </source>
</evidence>
<keyword evidence="2" id="KW-0812">Transmembrane</keyword>
<organism evidence="3 4">
    <name type="scientific">Streptomyces endophyticus</name>
    <dbReference type="NCBI Taxonomy" id="714166"/>
    <lineage>
        <taxon>Bacteria</taxon>
        <taxon>Bacillati</taxon>
        <taxon>Actinomycetota</taxon>
        <taxon>Actinomycetes</taxon>
        <taxon>Kitasatosporales</taxon>
        <taxon>Streptomycetaceae</taxon>
        <taxon>Streptomyces</taxon>
    </lineage>
</organism>
<feature type="transmembrane region" description="Helical" evidence="2">
    <location>
        <begin position="89"/>
        <end position="108"/>
    </location>
</feature>
<keyword evidence="2" id="KW-0472">Membrane</keyword>
<dbReference type="Proteomes" id="UP001354931">
    <property type="component" value="Unassembled WGS sequence"/>
</dbReference>
<keyword evidence="2" id="KW-1133">Transmembrane helix</keyword>
<feature type="compositionally biased region" description="Polar residues" evidence="1">
    <location>
        <begin position="259"/>
        <end position="270"/>
    </location>
</feature>
<protein>
    <recommendedName>
        <fullName evidence="5">Integral membrane protein</fullName>
    </recommendedName>
</protein>
<proteinExistence type="predicted"/>
<feature type="transmembrane region" description="Helical" evidence="2">
    <location>
        <begin position="21"/>
        <end position="44"/>
    </location>
</feature>
<gene>
    <name evidence="3" type="ORF">OKJ99_36190</name>
</gene>